<feature type="region of interest" description="Disordered" evidence="14">
    <location>
        <begin position="558"/>
        <end position="577"/>
    </location>
</feature>
<organism evidence="17 18">
    <name type="scientific">Anopheles quadriannulatus</name>
    <name type="common">Mosquito</name>
    <dbReference type="NCBI Taxonomy" id="34691"/>
    <lineage>
        <taxon>Eukaryota</taxon>
        <taxon>Metazoa</taxon>
        <taxon>Ecdysozoa</taxon>
        <taxon>Arthropoda</taxon>
        <taxon>Hexapoda</taxon>
        <taxon>Insecta</taxon>
        <taxon>Pterygota</taxon>
        <taxon>Neoptera</taxon>
        <taxon>Endopterygota</taxon>
        <taxon>Diptera</taxon>
        <taxon>Nematocera</taxon>
        <taxon>Culicoidea</taxon>
        <taxon>Culicidae</taxon>
        <taxon>Anophelinae</taxon>
        <taxon>Anopheles</taxon>
    </lineage>
</organism>
<evidence type="ECO:0000259" key="15">
    <source>
        <dbReference type="PROSITE" id="PS50157"/>
    </source>
</evidence>
<evidence type="ECO:0000256" key="14">
    <source>
        <dbReference type="SAM" id="MobiDB-lite"/>
    </source>
</evidence>
<dbReference type="SMART" id="SM00355">
    <property type="entry name" value="ZnF_C2H2"/>
    <property type="match status" value="11"/>
</dbReference>
<accession>A0A182X6R6</accession>
<evidence type="ECO:0000256" key="7">
    <source>
        <dbReference type="ARBA" id="ARBA00022833"/>
    </source>
</evidence>
<evidence type="ECO:0000256" key="10">
    <source>
        <dbReference type="ARBA" id="ARBA00023163"/>
    </source>
</evidence>
<dbReference type="GO" id="GO:0030674">
    <property type="term" value="F:protein-macromolecule adaptor activity"/>
    <property type="evidence" value="ECO:0007669"/>
    <property type="project" value="UniProtKB-ARBA"/>
</dbReference>
<feature type="region of interest" description="Disordered" evidence="14">
    <location>
        <begin position="124"/>
        <end position="150"/>
    </location>
</feature>
<dbReference type="SMART" id="SM00868">
    <property type="entry name" value="zf-AD"/>
    <property type="match status" value="1"/>
</dbReference>
<dbReference type="PROSITE" id="PS51915">
    <property type="entry name" value="ZAD"/>
    <property type="match status" value="1"/>
</dbReference>
<evidence type="ECO:0000256" key="8">
    <source>
        <dbReference type="ARBA" id="ARBA00023015"/>
    </source>
</evidence>
<feature type="region of interest" description="Disordered" evidence="14">
    <location>
        <begin position="817"/>
        <end position="845"/>
    </location>
</feature>
<evidence type="ECO:0000256" key="13">
    <source>
        <dbReference type="PROSITE-ProRule" id="PRU01263"/>
    </source>
</evidence>
<dbReference type="InterPro" id="IPR012934">
    <property type="entry name" value="Znf_AD"/>
</dbReference>
<feature type="region of interest" description="Disordered" evidence="14">
    <location>
        <begin position="208"/>
        <end position="243"/>
    </location>
</feature>
<dbReference type="Pfam" id="PF07776">
    <property type="entry name" value="zf-AD"/>
    <property type="match status" value="1"/>
</dbReference>
<feature type="compositionally biased region" description="Basic and acidic residues" evidence="14">
    <location>
        <begin position="479"/>
        <end position="488"/>
    </location>
</feature>
<feature type="region of interest" description="Disordered" evidence="14">
    <location>
        <begin position="594"/>
        <end position="621"/>
    </location>
</feature>
<reference evidence="17" key="1">
    <citation type="submission" date="2020-05" db="UniProtKB">
        <authorList>
            <consortium name="EnsemblMetazoa"/>
        </authorList>
    </citation>
    <scope>IDENTIFICATION</scope>
    <source>
        <strain evidence="17">SANGQUA</strain>
    </source>
</reference>
<feature type="compositionally biased region" description="Acidic residues" evidence="14">
    <location>
        <begin position="464"/>
        <end position="478"/>
    </location>
</feature>
<feature type="compositionally biased region" description="Polar residues" evidence="14">
    <location>
        <begin position="124"/>
        <end position="138"/>
    </location>
</feature>
<dbReference type="InterPro" id="IPR036236">
    <property type="entry name" value="Znf_C2H2_sf"/>
</dbReference>
<feature type="compositionally biased region" description="Polar residues" evidence="14">
    <location>
        <begin position="442"/>
        <end position="460"/>
    </location>
</feature>
<name>A0A182X6R6_ANOQN</name>
<evidence type="ECO:0000256" key="9">
    <source>
        <dbReference type="ARBA" id="ARBA00023125"/>
    </source>
</evidence>
<feature type="compositionally biased region" description="Low complexity" evidence="14">
    <location>
        <begin position="826"/>
        <end position="842"/>
    </location>
</feature>
<evidence type="ECO:0000313" key="18">
    <source>
        <dbReference type="Proteomes" id="UP000076407"/>
    </source>
</evidence>
<dbReference type="Gene3D" id="3.40.1800.20">
    <property type="match status" value="1"/>
</dbReference>
<feature type="domain" description="C2H2-type" evidence="15">
    <location>
        <begin position="755"/>
        <end position="782"/>
    </location>
</feature>
<keyword evidence="9" id="KW-0238">DNA-binding</keyword>
<evidence type="ECO:0000256" key="11">
    <source>
        <dbReference type="ARBA" id="ARBA00023242"/>
    </source>
</evidence>
<dbReference type="GO" id="GO:0008270">
    <property type="term" value="F:zinc ion binding"/>
    <property type="evidence" value="ECO:0007669"/>
    <property type="project" value="UniProtKB-UniRule"/>
</dbReference>
<feature type="region of interest" description="Disordered" evidence="14">
    <location>
        <begin position="702"/>
        <end position="724"/>
    </location>
</feature>
<evidence type="ECO:0000256" key="2">
    <source>
        <dbReference type="ARBA" id="ARBA00004123"/>
    </source>
</evidence>
<feature type="domain" description="C2H2-type" evidence="15">
    <location>
        <begin position="307"/>
        <end position="334"/>
    </location>
</feature>
<protein>
    <recommendedName>
        <fullName evidence="19">Protein krueppel</fullName>
    </recommendedName>
</protein>
<dbReference type="SUPFAM" id="SSF57667">
    <property type="entry name" value="beta-beta-alpha zinc fingers"/>
    <property type="match status" value="5"/>
</dbReference>
<feature type="domain" description="C2H2-type" evidence="15">
    <location>
        <begin position="391"/>
        <end position="419"/>
    </location>
</feature>
<sequence length="1077" mass="118129">MVKEMPSSTVVNRDEECLKKSLMEVVKSDSSNLCRLCLSKEQKLTRAFSDERGIDDALLKKIFDCTTVKVKLKSVFPSAICAVCDLKLNEFYKFREKCIENDAFLHNLLDDRVAAASEVDQSVPTVVKQPKQQHLNRTSSKGGSGSGGTHVKEFQTEQQAATSTTSIPEAQKRNNSEMMAIALNQLSSFGLRPLQELMVERNGAERHALVDDRSSARLPTNSGGNVVSSSSCAPSQAHDSTVPPPLISSLDLVEQTKRQLEQQERTFALATLEMAGLQALHRTGTEGGGSVGGSGGAGAGSTSGGKFECTVCRRMFRNAYTLRRHTNLHTETNLFPCEYCGKKFNDRSNWKIHQRTHTGDNLYTCLVCLKTFISPSTLKYHRRSHRRLESFDCRLCPGTFANYDLLEEHARNMHQDMQDMQPEEPMIDAASFVKIELEDGELSSSMAGGDVGTTTTTRLQHGNDEEEEEEGEEEEEREGQESRERRQPVDSSGVEELHLAELYQTQQQVLELLEKQLQGGHVTVEPRIGAMAANGGGMGEQTMHEGGMAVKREMLVEHQQQYQQQRQHEVDVKEEPLDDSMEIDPSELLQQAMEEAGDGNEDSEGGDKQFSSSSSDDSSSPSTMILFRCDYCMKIFHFLDELNAHMLLHNGAKKGNAASGPIMLGTAAASNTSGPVPTTPSSKPMPLLTLVRPESTIPLLANGYATKAESKSPRSKPKRRRATTITVAPEEQTKAIPDAVSDSLLPPVPAPPPEHVCSKCPKMFRTEELKRVHEATHADDEQAHKVRSCRICNKLFKCELNLLAHMRKHSLSIHQTGLAGEGAESGAGDSSGNDESCSSSSNVGGGGVLTAAASHELTAAQNHQHFSPDESDEGESPPSAPPSDAACPESGEPAGEGTDSASLAVLSRSAFRKCEICAITFKDTVALDQHMLCHFERKEAIAFVPQTDRPFQCTECHKSFKRKDYLLIHIRTHTGERRYKCDLCSSAFVHPSNLITHRKLHSNERPYQCTLCGATFKLFAGLKIHRRRCEQKLPKGGSQENAAGTAVLSFGPDTAELHDSGTTAEQLLSAGSVHYPF</sequence>
<evidence type="ECO:0000256" key="4">
    <source>
        <dbReference type="ARBA" id="ARBA00022723"/>
    </source>
</evidence>
<proteinExistence type="inferred from homology"/>
<dbReference type="FunFam" id="3.30.160.60:FF:000688">
    <property type="entry name" value="zinc finger protein 197 isoform X1"/>
    <property type="match status" value="1"/>
</dbReference>
<dbReference type="FunFam" id="3.30.160.60:FF:000193">
    <property type="entry name" value="Zinc finger protein 300"/>
    <property type="match status" value="1"/>
</dbReference>
<feature type="domain" description="C2H2-type" evidence="15">
    <location>
        <begin position="979"/>
        <end position="1006"/>
    </location>
</feature>
<keyword evidence="10" id="KW-0804">Transcription</keyword>
<feature type="domain" description="C2H2-type" evidence="15">
    <location>
        <begin position="951"/>
        <end position="978"/>
    </location>
</feature>
<feature type="domain" description="C2H2-type" evidence="15">
    <location>
        <begin position="335"/>
        <end position="362"/>
    </location>
</feature>
<feature type="domain" description="C2H2-type" evidence="15">
    <location>
        <begin position="912"/>
        <end position="939"/>
    </location>
</feature>
<evidence type="ECO:0000256" key="3">
    <source>
        <dbReference type="ARBA" id="ARBA00006991"/>
    </source>
</evidence>
<dbReference type="EnsemblMetazoa" id="AQUA005502-RA">
    <property type="protein sequence ID" value="AQUA005502-PA"/>
    <property type="gene ID" value="AQUA005502"/>
</dbReference>
<feature type="binding site" evidence="13">
    <location>
        <position position="34"/>
    </location>
    <ligand>
        <name>Zn(2+)</name>
        <dbReference type="ChEBI" id="CHEBI:29105"/>
    </ligand>
</feature>
<dbReference type="SUPFAM" id="SSF57716">
    <property type="entry name" value="Glucocorticoid receptor-like (DNA-binding domain)"/>
    <property type="match status" value="1"/>
</dbReference>
<keyword evidence="5" id="KW-0677">Repeat</keyword>
<evidence type="ECO:0000256" key="1">
    <source>
        <dbReference type="ARBA" id="ARBA00003767"/>
    </source>
</evidence>
<feature type="region of interest" description="Disordered" evidence="14">
    <location>
        <begin position="283"/>
        <end position="303"/>
    </location>
</feature>
<feature type="binding site" evidence="13">
    <location>
        <position position="84"/>
    </location>
    <ligand>
        <name>Zn(2+)</name>
        <dbReference type="ChEBI" id="CHEBI:29105"/>
    </ligand>
</feature>
<feature type="domain" description="C2H2-type" evidence="15">
    <location>
        <begin position="627"/>
        <end position="654"/>
    </location>
</feature>
<dbReference type="Pfam" id="PF13912">
    <property type="entry name" value="zf-C2H2_6"/>
    <property type="match status" value="1"/>
</dbReference>
<feature type="domain" description="C2H2-type" evidence="15">
    <location>
        <begin position="1007"/>
        <end position="1034"/>
    </location>
</feature>
<dbReference type="Pfam" id="PF00096">
    <property type="entry name" value="zf-C2H2"/>
    <property type="match status" value="5"/>
</dbReference>
<dbReference type="PROSITE" id="PS00028">
    <property type="entry name" value="ZINC_FINGER_C2H2_1"/>
    <property type="match status" value="9"/>
</dbReference>
<dbReference type="FunFam" id="3.30.160.60:FF:000226">
    <property type="entry name" value="Zinc finger protein 236 variant"/>
    <property type="match status" value="1"/>
</dbReference>
<dbReference type="Pfam" id="PF12874">
    <property type="entry name" value="zf-met"/>
    <property type="match status" value="1"/>
</dbReference>
<feature type="compositionally biased region" description="Low complexity" evidence="14">
    <location>
        <begin position="221"/>
        <end position="231"/>
    </location>
</feature>
<feature type="compositionally biased region" description="Basic residues" evidence="14">
    <location>
        <begin position="713"/>
        <end position="722"/>
    </location>
</feature>
<evidence type="ECO:0000259" key="16">
    <source>
        <dbReference type="PROSITE" id="PS51915"/>
    </source>
</evidence>
<dbReference type="STRING" id="34691.A0A182X6R6"/>
<dbReference type="InterPro" id="IPR013087">
    <property type="entry name" value="Znf_C2H2_type"/>
</dbReference>
<keyword evidence="7 13" id="KW-0862">Zinc</keyword>
<evidence type="ECO:0000256" key="6">
    <source>
        <dbReference type="ARBA" id="ARBA00022771"/>
    </source>
</evidence>
<dbReference type="GO" id="GO:0005634">
    <property type="term" value="C:nucleus"/>
    <property type="evidence" value="ECO:0007669"/>
    <property type="project" value="UniProtKB-SubCell"/>
</dbReference>
<keyword evidence="6 12" id="KW-0863">Zinc-finger</keyword>
<feature type="region of interest" description="Disordered" evidence="14">
    <location>
        <begin position="441"/>
        <end position="493"/>
    </location>
</feature>
<feature type="compositionally biased region" description="Low complexity" evidence="14">
    <location>
        <begin position="611"/>
        <end position="621"/>
    </location>
</feature>
<dbReference type="InterPro" id="IPR050636">
    <property type="entry name" value="C2H2-ZF_domain-containing"/>
</dbReference>
<feature type="binding site" evidence="13">
    <location>
        <position position="37"/>
    </location>
    <ligand>
        <name>Zn(2+)</name>
        <dbReference type="ChEBI" id="CHEBI:29105"/>
    </ligand>
</feature>
<feature type="compositionally biased region" description="Gly residues" evidence="14">
    <location>
        <begin position="285"/>
        <end position="303"/>
    </location>
</feature>
<dbReference type="PANTHER" id="PTHR47772:SF12">
    <property type="entry name" value="RB-ASSOCIATED KRAB ZINC FINGER-RELATED"/>
    <property type="match status" value="1"/>
</dbReference>
<keyword evidence="8" id="KW-0805">Transcription regulation</keyword>
<comment type="subcellular location">
    <subcellularLocation>
        <location evidence="2">Nucleus</location>
    </subcellularLocation>
</comment>
<keyword evidence="4 13" id="KW-0479">Metal-binding</keyword>
<feature type="domain" description="ZAD" evidence="16">
    <location>
        <begin position="32"/>
        <end position="108"/>
    </location>
</feature>
<feature type="binding site" evidence="13">
    <location>
        <position position="81"/>
    </location>
    <ligand>
        <name>Zn(2+)</name>
        <dbReference type="ChEBI" id="CHEBI:29105"/>
    </ligand>
</feature>
<keyword evidence="11" id="KW-0539">Nucleus</keyword>
<feature type="compositionally biased region" description="Acidic residues" evidence="14">
    <location>
        <begin position="595"/>
        <end position="604"/>
    </location>
</feature>
<evidence type="ECO:0000256" key="12">
    <source>
        <dbReference type="PROSITE-ProRule" id="PRU00042"/>
    </source>
</evidence>
<comment type="similarity">
    <text evidence="3">Belongs to the krueppel C2H2-type zinc-finger protein family.</text>
</comment>
<evidence type="ECO:0000313" key="17">
    <source>
        <dbReference type="EnsemblMetazoa" id="AQUA005502-PA"/>
    </source>
</evidence>
<feature type="region of interest" description="Disordered" evidence="14">
    <location>
        <begin position="860"/>
        <end position="900"/>
    </location>
</feature>
<evidence type="ECO:0000256" key="5">
    <source>
        <dbReference type="ARBA" id="ARBA00022737"/>
    </source>
</evidence>
<dbReference type="PROSITE" id="PS50157">
    <property type="entry name" value="ZINC_FINGER_C2H2_2"/>
    <property type="match status" value="11"/>
</dbReference>
<dbReference type="Gene3D" id="3.30.160.60">
    <property type="entry name" value="Classic Zinc Finger"/>
    <property type="match status" value="6"/>
</dbReference>
<dbReference type="PANTHER" id="PTHR47772">
    <property type="entry name" value="ZINC FINGER PROTEIN 200"/>
    <property type="match status" value="1"/>
</dbReference>
<feature type="compositionally biased region" description="Basic and acidic residues" evidence="14">
    <location>
        <begin position="566"/>
        <end position="575"/>
    </location>
</feature>
<dbReference type="VEuPathDB" id="VectorBase:AQUA005502"/>
<evidence type="ECO:0008006" key="19">
    <source>
        <dbReference type="Google" id="ProtNLM"/>
    </source>
</evidence>
<dbReference type="Proteomes" id="UP000076407">
    <property type="component" value="Unassembled WGS sequence"/>
</dbReference>
<keyword evidence="18" id="KW-1185">Reference proteome</keyword>
<feature type="domain" description="C2H2-type" evidence="15">
    <location>
        <begin position="363"/>
        <end position="390"/>
    </location>
</feature>
<comment type="function">
    <text evidence="1">May be involved in transcriptional regulation.</text>
</comment>
<dbReference type="AlphaFoldDB" id="A0A182X6R6"/>
<dbReference type="GO" id="GO:0003677">
    <property type="term" value="F:DNA binding"/>
    <property type="evidence" value="ECO:0007669"/>
    <property type="project" value="UniProtKB-KW"/>
</dbReference>
<feature type="domain" description="C2H2-type" evidence="15">
    <location>
        <begin position="787"/>
        <end position="810"/>
    </location>
</feature>